<evidence type="ECO:0000256" key="2">
    <source>
        <dbReference type="ARBA" id="ARBA00022840"/>
    </source>
</evidence>
<evidence type="ECO:0000313" key="4">
    <source>
        <dbReference type="EMBL" id="TDV40441.1"/>
    </source>
</evidence>
<dbReference type="SUPFAM" id="SSF53067">
    <property type="entry name" value="Actin-like ATPase domain"/>
    <property type="match status" value="2"/>
</dbReference>
<keyword evidence="3" id="KW-0143">Chaperone</keyword>
<dbReference type="GO" id="GO:0140662">
    <property type="term" value="F:ATP-dependent protein folding chaperone"/>
    <property type="evidence" value="ECO:0007669"/>
    <property type="project" value="InterPro"/>
</dbReference>
<keyword evidence="5" id="KW-1185">Reference proteome</keyword>
<dbReference type="Gene3D" id="3.30.420.40">
    <property type="match status" value="2"/>
</dbReference>
<dbReference type="PANTHER" id="PTHR42749:SF1">
    <property type="entry name" value="CELL SHAPE-DETERMINING PROTEIN MREB"/>
    <property type="match status" value="1"/>
</dbReference>
<dbReference type="Pfam" id="PF00012">
    <property type="entry name" value="HSP70"/>
    <property type="match status" value="1"/>
</dbReference>
<dbReference type="AlphaFoldDB" id="A0A4V6Q6I6"/>
<gene>
    <name evidence="4" type="ORF">CLV71_123151</name>
</gene>
<keyword evidence="2" id="KW-0067">ATP-binding</keyword>
<keyword evidence="1" id="KW-0547">Nucleotide-binding</keyword>
<dbReference type="InterPro" id="IPR013126">
    <property type="entry name" value="Hsp_70_fam"/>
</dbReference>
<dbReference type="RefSeq" id="WP_133908382.1">
    <property type="nucleotide sequence ID" value="NZ_SOCP01000023.1"/>
</dbReference>
<protein>
    <submittedName>
        <fullName evidence="4">Hsp70 protein</fullName>
    </submittedName>
</protein>
<evidence type="ECO:0000313" key="5">
    <source>
        <dbReference type="Proteomes" id="UP000294927"/>
    </source>
</evidence>
<dbReference type="EMBL" id="SOCP01000023">
    <property type="protein sequence ID" value="TDV40441.1"/>
    <property type="molecule type" value="Genomic_DNA"/>
</dbReference>
<reference evidence="4 5" key="1">
    <citation type="submission" date="2019-03" db="EMBL/GenBank/DDBJ databases">
        <title>Genomic Encyclopedia of Archaeal and Bacterial Type Strains, Phase II (KMG-II): from individual species to whole genera.</title>
        <authorList>
            <person name="Goeker M."/>
        </authorList>
    </citation>
    <scope>NUCLEOTIDE SEQUENCE [LARGE SCALE GENOMIC DNA]</scope>
    <source>
        <strain evidence="4 5">DSM 45499</strain>
    </source>
</reference>
<dbReference type="Proteomes" id="UP000294927">
    <property type="component" value="Unassembled WGS sequence"/>
</dbReference>
<evidence type="ECO:0000256" key="1">
    <source>
        <dbReference type="ARBA" id="ARBA00022741"/>
    </source>
</evidence>
<dbReference type="Gene3D" id="3.90.640.10">
    <property type="entry name" value="Actin, Chain A, domain 4"/>
    <property type="match status" value="1"/>
</dbReference>
<organism evidence="4 5">
    <name type="scientific">Actinophytocola oryzae</name>
    <dbReference type="NCBI Taxonomy" id="502181"/>
    <lineage>
        <taxon>Bacteria</taxon>
        <taxon>Bacillati</taxon>
        <taxon>Actinomycetota</taxon>
        <taxon>Actinomycetes</taxon>
        <taxon>Pseudonocardiales</taxon>
        <taxon>Pseudonocardiaceae</taxon>
    </lineage>
</organism>
<evidence type="ECO:0000256" key="3">
    <source>
        <dbReference type="ARBA" id="ARBA00023186"/>
    </source>
</evidence>
<dbReference type="PANTHER" id="PTHR42749">
    <property type="entry name" value="CELL SHAPE-DETERMINING PROTEIN MREB"/>
    <property type="match status" value="1"/>
</dbReference>
<dbReference type="GO" id="GO:0005524">
    <property type="term" value="F:ATP binding"/>
    <property type="evidence" value="ECO:0007669"/>
    <property type="project" value="UniProtKB-KW"/>
</dbReference>
<dbReference type="InterPro" id="IPR043129">
    <property type="entry name" value="ATPase_NBD"/>
</dbReference>
<name>A0A4V6Q6I6_9PSEU</name>
<accession>A0A4V6Q6I6</accession>
<sequence length="288" mass="29849">MTLVIDFGTVNTVGMVDGRLVTVDGAPWLPSVVHSGVVGVDAVLLGRGQELRDLKASMEPSSVGAVFDRMVAAAREQGGNVTDVVVTHPAGWPPERIAVLTTAAGTSVRTIPEPVAVACSAAPGVSVLVVDAGGGTWDAAVVRDRAVTAAESVPVDVDQRIVDRVGPSLSEPVKDDATRAELKEAVRSGKELLSRHDIAEIVLPDHRAVRLTRTEFELLIAPDVTRLMAAVSRVTADAPVAGVFLVGGASRIPLLALRLSAVTGHHVTADPEPEAAVARGAAFLARCV</sequence>
<dbReference type="OrthoDB" id="3333926at2"/>
<comment type="caution">
    <text evidence="4">The sequence shown here is derived from an EMBL/GenBank/DDBJ whole genome shotgun (WGS) entry which is preliminary data.</text>
</comment>
<proteinExistence type="predicted"/>